<evidence type="ECO:0000313" key="3">
    <source>
        <dbReference type="Proteomes" id="UP000620124"/>
    </source>
</evidence>
<feature type="transmembrane region" description="Helical" evidence="1">
    <location>
        <begin position="80"/>
        <end position="101"/>
    </location>
</feature>
<feature type="transmembrane region" description="Helical" evidence="1">
    <location>
        <begin position="137"/>
        <end position="158"/>
    </location>
</feature>
<evidence type="ECO:0000256" key="1">
    <source>
        <dbReference type="SAM" id="Phobius"/>
    </source>
</evidence>
<keyword evidence="1" id="KW-0472">Membrane</keyword>
<reference evidence="2" key="1">
    <citation type="submission" date="2020-05" db="EMBL/GenBank/DDBJ databases">
        <title>Mycena genomes resolve the evolution of fungal bioluminescence.</title>
        <authorList>
            <person name="Tsai I.J."/>
        </authorList>
    </citation>
    <scope>NUCLEOTIDE SEQUENCE</scope>
    <source>
        <strain evidence="2">CCC161011</strain>
    </source>
</reference>
<name>A0A8H7CJK0_9AGAR</name>
<keyword evidence="1" id="KW-0812">Transmembrane</keyword>
<gene>
    <name evidence="2" type="ORF">MVEN_01925500</name>
</gene>
<evidence type="ECO:0000313" key="2">
    <source>
        <dbReference type="EMBL" id="KAF7340074.1"/>
    </source>
</evidence>
<dbReference type="EMBL" id="JACAZI010000019">
    <property type="protein sequence ID" value="KAF7340074.1"/>
    <property type="molecule type" value="Genomic_DNA"/>
</dbReference>
<dbReference type="AlphaFoldDB" id="A0A8H7CJK0"/>
<dbReference type="OrthoDB" id="3043520at2759"/>
<accession>A0A8H7CJK0</accession>
<dbReference type="Proteomes" id="UP000620124">
    <property type="component" value="Unassembled WGS sequence"/>
</dbReference>
<sequence>MLPRVACRCLESSREELFKAQASIQKVLFIGKFGAHTGIVQQSISAYNFHCRVPMRLSGARDFGGPGKWCRRLQAGKHAYGLYIGALASSSIVPFLSMPAIRSGVALQDYLSHYRHERKMFFLRLADETFNFNLPLFLQQDAVGIFIAQIVAAFPGFFEKDENSRERLDYLEHYAVSYFIQGGEMFNEEKTSDIVPPPRPRSPPSAHKAIKTQREVLNLIQAMDRPKFLKNHEIARTVLEADTIAMGVSDISL</sequence>
<protein>
    <submittedName>
        <fullName evidence="2">Uncharacterized protein</fullName>
    </submittedName>
</protein>
<keyword evidence="1" id="KW-1133">Transmembrane helix</keyword>
<comment type="caution">
    <text evidence="2">The sequence shown here is derived from an EMBL/GenBank/DDBJ whole genome shotgun (WGS) entry which is preliminary data.</text>
</comment>
<proteinExistence type="predicted"/>
<keyword evidence="3" id="KW-1185">Reference proteome</keyword>
<organism evidence="2 3">
    <name type="scientific">Mycena venus</name>
    <dbReference type="NCBI Taxonomy" id="2733690"/>
    <lineage>
        <taxon>Eukaryota</taxon>
        <taxon>Fungi</taxon>
        <taxon>Dikarya</taxon>
        <taxon>Basidiomycota</taxon>
        <taxon>Agaricomycotina</taxon>
        <taxon>Agaricomycetes</taxon>
        <taxon>Agaricomycetidae</taxon>
        <taxon>Agaricales</taxon>
        <taxon>Marasmiineae</taxon>
        <taxon>Mycenaceae</taxon>
        <taxon>Mycena</taxon>
    </lineage>
</organism>